<protein>
    <submittedName>
        <fullName evidence="2">Uncharacterized protein</fullName>
    </submittedName>
</protein>
<name>A0A835HXT5_9MAGN</name>
<keyword evidence="1" id="KW-0472">Membrane</keyword>
<gene>
    <name evidence="2" type="ORF">IFM89_023185</name>
</gene>
<dbReference type="PANTHER" id="PTHR33659:SF11">
    <property type="entry name" value="TRANSMEMBRANE PROTEIN"/>
    <property type="match status" value="1"/>
</dbReference>
<evidence type="ECO:0000313" key="2">
    <source>
        <dbReference type="EMBL" id="KAF9606132.1"/>
    </source>
</evidence>
<dbReference type="EMBL" id="JADFTS010000005">
    <property type="protein sequence ID" value="KAF9606132.1"/>
    <property type="molecule type" value="Genomic_DNA"/>
</dbReference>
<feature type="transmembrane region" description="Helical" evidence="1">
    <location>
        <begin position="47"/>
        <end position="74"/>
    </location>
</feature>
<evidence type="ECO:0000256" key="1">
    <source>
        <dbReference type="SAM" id="Phobius"/>
    </source>
</evidence>
<reference evidence="2 3" key="1">
    <citation type="submission" date="2020-10" db="EMBL/GenBank/DDBJ databases">
        <title>The Coptis chinensis genome and diversification of protoberbering-type alkaloids.</title>
        <authorList>
            <person name="Wang B."/>
            <person name="Shu S."/>
            <person name="Song C."/>
            <person name="Liu Y."/>
        </authorList>
    </citation>
    <scope>NUCLEOTIDE SEQUENCE [LARGE SCALE GENOMIC DNA]</scope>
    <source>
        <strain evidence="2">HL-2020</strain>
        <tissue evidence="2">Leaf</tissue>
    </source>
</reference>
<dbReference type="AlphaFoldDB" id="A0A835HXT5"/>
<evidence type="ECO:0000313" key="3">
    <source>
        <dbReference type="Proteomes" id="UP000631114"/>
    </source>
</evidence>
<accession>A0A835HXT5</accession>
<keyword evidence="3" id="KW-1185">Reference proteome</keyword>
<dbReference type="PANTHER" id="PTHR33659">
    <property type="entry name" value="PROTEIN, PUTATIVE-RELATED-RELATED"/>
    <property type="match status" value="1"/>
</dbReference>
<dbReference type="Proteomes" id="UP000631114">
    <property type="component" value="Unassembled WGS sequence"/>
</dbReference>
<keyword evidence="1" id="KW-1133">Transmembrane helix</keyword>
<sequence length="76" mass="7856">MLALWWYAMAQVSNLSISKAALIFTIVAVFSIIAVSAQDAPAPAPAYITGAAFSVSVSGAVLCSSLIVSLLAFLKH</sequence>
<comment type="caution">
    <text evidence="2">The sequence shown here is derived from an EMBL/GenBank/DDBJ whole genome shotgun (WGS) entry which is preliminary data.</text>
</comment>
<organism evidence="2 3">
    <name type="scientific">Coptis chinensis</name>
    <dbReference type="NCBI Taxonomy" id="261450"/>
    <lineage>
        <taxon>Eukaryota</taxon>
        <taxon>Viridiplantae</taxon>
        <taxon>Streptophyta</taxon>
        <taxon>Embryophyta</taxon>
        <taxon>Tracheophyta</taxon>
        <taxon>Spermatophyta</taxon>
        <taxon>Magnoliopsida</taxon>
        <taxon>Ranunculales</taxon>
        <taxon>Ranunculaceae</taxon>
        <taxon>Coptidoideae</taxon>
        <taxon>Coptis</taxon>
    </lineage>
</organism>
<proteinExistence type="predicted"/>
<keyword evidence="1" id="KW-0812">Transmembrane</keyword>
<dbReference type="OrthoDB" id="851643at2759"/>